<dbReference type="GO" id="GO:0016491">
    <property type="term" value="F:oxidoreductase activity"/>
    <property type="evidence" value="ECO:0007669"/>
    <property type="project" value="UniProtKB-KW"/>
</dbReference>
<dbReference type="OrthoDB" id="37659at2759"/>
<evidence type="ECO:0000256" key="4">
    <source>
        <dbReference type="ARBA" id="ARBA00037096"/>
    </source>
</evidence>
<comment type="similarity">
    <text evidence="1">Belongs to the short-chain dehydrogenases/reductases (SDR) family.</text>
</comment>
<dbReference type="PRINTS" id="PR00081">
    <property type="entry name" value="GDHRDH"/>
</dbReference>
<dbReference type="PROSITE" id="PS00061">
    <property type="entry name" value="ADH_SHORT"/>
    <property type="match status" value="1"/>
</dbReference>
<evidence type="ECO:0008006" key="7">
    <source>
        <dbReference type="Google" id="ProtNLM"/>
    </source>
</evidence>
<reference evidence="6" key="1">
    <citation type="submission" date="2021-02" db="EMBL/GenBank/DDBJ databases">
        <title>Psilocybe cubensis genome.</title>
        <authorList>
            <person name="Mckernan K.J."/>
            <person name="Crawford S."/>
            <person name="Trippe A."/>
            <person name="Kane L.T."/>
            <person name="Mclaughlin S."/>
        </authorList>
    </citation>
    <scope>NUCLEOTIDE SEQUENCE [LARGE SCALE GENOMIC DNA]</scope>
    <source>
        <strain evidence="6">MGC-MH-2018</strain>
    </source>
</reference>
<evidence type="ECO:0000256" key="5">
    <source>
        <dbReference type="SAM" id="Phobius"/>
    </source>
</evidence>
<keyword evidence="5" id="KW-1133">Transmembrane helix</keyword>
<comment type="function">
    <text evidence="4">Putative oxidoreductase.</text>
</comment>
<dbReference type="Gene3D" id="3.40.50.720">
    <property type="entry name" value="NAD(P)-binding Rossmann-like Domain"/>
    <property type="match status" value="1"/>
</dbReference>
<keyword evidence="5" id="KW-0812">Transmembrane</keyword>
<dbReference type="PANTHER" id="PTHR44196:SF1">
    <property type="entry name" value="DEHYDROGENASE_REDUCTASE SDR FAMILY MEMBER 7B"/>
    <property type="match status" value="1"/>
</dbReference>
<accession>A0A8H7Y9D1</accession>
<proteinExistence type="inferred from homology"/>
<keyword evidence="2" id="KW-0521">NADP</keyword>
<dbReference type="AlphaFoldDB" id="A0A8H7Y9D1"/>
<dbReference type="PANTHER" id="PTHR44196">
    <property type="entry name" value="DEHYDROGENASE/REDUCTASE SDR FAMILY MEMBER 7B"/>
    <property type="match status" value="1"/>
</dbReference>
<dbReference type="Pfam" id="PF00106">
    <property type="entry name" value="adh_short"/>
    <property type="match status" value="1"/>
</dbReference>
<feature type="transmembrane region" description="Helical" evidence="5">
    <location>
        <begin position="20"/>
        <end position="39"/>
    </location>
</feature>
<name>A0A8H7Y9D1_PSICU</name>
<dbReference type="InterPro" id="IPR002347">
    <property type="entry name" value="SDR_fam"/>
</dbReference>
<protein>
    <recommendedName>
        <fullName evidence="7">NAD(P)-binding protein</fullName>
    </recommendedName>
</protein>
<evidence type="ECO:0000313" key="6">
    <source>
        <dbReference type="EMBL" id="KAG5174807.1"/>
    </source>
</evidence>
<dbReference type="InterPro" id="IPR020904">
    <property type="entry name" value="Sc_DH/Rdtase_CS"/>
</dbReference>
<dbReference type="GO" id="GO:0016020">
    <property type="term" value="C:membrane"/>
    <property type="evidence" value="ECO:0007669"/>
    <property type="project" value="TreeGrafter"/>
</dbReference>
<keyword evidence="5" id="KW-0472">Membrane</keyword>
<dbReference type="SUPFAM" id="SSF51735">
    <property type="entry name" value="NAD(P)-binding Rossmann-fold domains"/>
    <property type="match status" value="1"/>
</dbReference>
<organism evidence="6">
    <name type="scientific">Psilocybe cubensis</name>
    <name type="common">Psychedelic mushroom</name>
    <name type="synonym">Stropharia cubensis</name>
    <dbReference type="NCBI Taxonomy" id="181762"/>
    <lineage>
        <taxon>Eukaryota</taxon>
        <taxon>Fungi</taxon>
        <taxon>Dikarya</taxon>
        <taxon>Basidiomycota</taxon>
        <taxon>Agaricomycotina</taxon>
        <taxon>Agaricomycetes</taxon>
        <taxon>Agaricomycetidae</taxon>
        <taxon>Agaricales</taxon>
        <taxon>Agaricineae</taxon>
        <taxon>Strophariaceae</taxon>
        <taxon>Psilocybe</taxon>
    </lineage>
</organism>
<evidence type="ECO:0000256" key="1">
    <source>
        <dbReference type="ARBA" id="ARBA00006484"/>
    </source>
</evidence>
<evidence type="ECO:0000256" key="2">
    <source>
        <dbReference type="ARBA" id="ARBA00022857"/>
    </source>
</evidence>
<gene>
    <name evidence="6" type="ORF">JR316_001475</name>
</gene>
<dbReference type="EMBL" id="JAFIQS010000001">
    <property type="protein sequence ID" value="KAG5174807.1"/>
    <property type="molecule type" value="Genomic_DNA"/>
</dbReference>
<dbReference type="InterPro" id="IPR036291">
    <property type="entry name" value="NAD(P)-bd_dom_sf"/>
</dbReference>
<evidence type="ECO:0000256" key="3">
    <source>
        <dbReference type="ARBA" id="ARBA00023002"/>
    </source>
</evidence>
<sequence length="338" mass="36719">MGSTFLATTSDWISKLLTWVTWKTFLTLLSAFCFVRVVYDEINKRTQRLPMIGERVLILGASSGVGRAMAKQYAARGARVCVVGRREALLAEVREECLQARRDVPGTADHDIAALPGDFTSVADMINIRTFLEEAWGGLDTLVVAAGVSALKPLLAVTGVQGNEDSTKEGIQRTVDIAAAATRGNYVGPLIAAVTLIPTLSRTSKAPAILLLNSVAAIIPAPTRTLYASTKAASLLLYQALSIEHPNIAFTHFLPATIEGDFRASAVDSGPVRELDPNKHGLKREKVAKRAIEAVDMGEKNVIMPFIPYHFAHFLYWMMGPSGSVVESMARKKYNYNV</sequence>
<keyword evidence="3" id="KW-0560">Oxidoreductase</keyword>
<comment type="caution">
    <text evidence="6">The sequence shown here is derived from an EMBL/GenBank/DDBJ whole genome shotgun (WGS) entry which is preliminary data.</text>
</comment>